<dbReference type="Gene3D" id="3.40.50.150">
    <property type="entry name" value="Vaccinia Virus protein VP39"/>
    <property type="match status" value="1"/>
</dbReference>
<dbReference type="GeneID" id="115926043"/>
<dbReference type="InParanoid" id="A0A7M7T158"/>
<name>A0A7M7T158_STRPU</name>
<protein>
    <recommendedName>
        <fullName evidence="3">Histamine N-methyltransferase</fullName>
    </recommendedName>
</protein>
<keyword evidence="2" id="KW-1185">Reference proteome</keyword>
<dbReference type="SUPFAM" id="SSF53335">
    <property type="entry name" value="S-adenosyl-L-methionine-dependent methyltransferases"/>
    <property type="match status" value="1"/>
</dbReference>
<dbReference type="InterPro" id="IPR029063">
    <property type="entry name" value="SAM-dependent_MTases_sf"/>
</dbReference>
<evidence type="ECO:0008006" key="3">
    <source>
        <dbReference type="Google" id="ProtNLM"/>
    </source>
</evidence>
<dbReference type="Proteomes" id="UP000007110">
    <property type="component" value="Unassembled WGS sequence"/>
</dbReference>
<dbReference type="EnsemblMetazoa" id="XM_030990328">
    <property type="protein sequence ID" value="XP_030846188"/>
    <property type="gene ID" value="LOC115926043"/>
</dbReference>
<reference evidence="2" key="1">
    <citation type="submission" date="2015-02" db="EMBL/GenBank/DDBJ databases">
        <title>Genome sequencing for Strongylocentrotus purpuratus.</title>
        <authorList>
            <person name="Murali S."/>
            <person name="Liu Y."/>
            <person name="Vee V."/>
            <person name="English A."/>
            <person name="Wang M."/>
            <person name="Skinner E."/>
            <person name="Han Y."/>
            <person name="Muzny D.M."/>
            <person name="Worley K.C."/>
            <person name="Gibbs R.A."/>
        </authorList>
    </citation>
    <scope>NUCLEOTIDE SEQUENCE</scope>
</reference>
<dbReference type="KEGG" id="spu:115926043"/>
<dbReference type="AlphaFoldDB" id="A0A7M7T158"/>
<proteinExistence type="predicted"/>
<accession>A0A7M7T158</accession>
<reference evidence="1" key="2">
    <citation type="submission" date="2021-01" db="UniProtKB">
        <authorList>
            <consortium name="EnsemblMetazoa"/>
        </authorList>
    </citation>
    <scope>IDENTIFICATION</scope>
</reference>
<organism evidence="1 2">
    <name type="scientific">Strongylocentrotus purpuratus</name>
    <name type="common">Purple sea urchin</name>
    <dbReference type="NCBI Taxonomy" id="7668"/>
    <lineage>
        <taxon>Eukaryota</taxon>
        <taxon>Metazoa</taxon>
        <taxon>Echinodermata</taxon>
        <taxon>Eleutherozoa</taxon>
        <taxon>Echinozoa</taxon>
        <taxon>Echinoidea</taxon>
        <taxon>Euechinoidea</taxon>
        <taxon>Echinacea</taxon>
        <taxon>Camarodonta</taxon>
        <taxon>Echinidea</taxon>
        <taxon>Strongylocentrotidae</taxon>
        <taxon>Strongylocentrotus</taxon>
    </lineage>
</organism>
<dbReference type="RefSeq" id="XP_030846188.1">
    <property type="nucleotide sequence ID" value="XM_030990328.1"/>
</dbReference>
<sequence length="291" mass="33151">MSSLTNLFDNEDRYQDVYCNGFSRIAMKDVVLKEVSQYFDDNVMKKMTDAFPADDQFNLLGVGVGEGHHELHFLKSLGSHFTSIRNVAVEPNQSLFETFKTNAAAWSSDDKSNHDSRWFTGPLSQFFSENPLAKCQYNLISAIHSMYHTGDLETTFTRLMSMLKDNGIKIIVLSECKLIKETFLQNTWLPLSFRVTGKSLSDEIRKVSEQKGYTVSTKKLDITLDLTDLFDEESELGDKLADFITCTAYLRKTASAEKLDALMSFWRSLCSQEEDGRMRTLSHESIMVISK</sequence>
<evidence type="ECO:0000313" key="1">
    <source>
        <dbReference type="EnsemblMetazoa" id="XP_030846188"/>
    </source>
</evidence>
<dbReference type="OMA" id="ANCESKW"/>
<dbReference type="OrthoDB" id="10121423at2759"/>
<evidence type="ECO:0000313" key="2">
    <source>
        <dbReference type="Proteomes" id="UP000007110"/>
    </source>
</evidence>